<keyword evidence="2" id="KW-1185">Reference proteome</keyword>
<organism evidence="1 2">
    <name type="scientific">Paraburkholderia solitsugae</name>
    <dbReference type="NCBI Taxonomy" id="2675748"/>
    <lineage>
        <taxon>Bacteria</taxon>
        <taxon>Pseudomonadati</taxon>
        <taxon>Pseudomonadota</taxon>
        <taxon>Betaproteobacteria</taxon>
        <taxon>Burkholderiales</taxon>
        <taxon>Burkholderiaceae</taxon>
        <taxon>Paraburkholderia</taxon>
    </lineage>
</organism>
<gene>
    <name evidence="1" type="ORF">GNZ12_23865</name>
</gene>
<accession>A0ABX2BWI4</accession>
<dbReference type="Proteomes" id="UP000652198">
    <property type="component" value="Unassembled WGS sequence"/>
</dbReference>
<sequence length="94" mass="10499">MKTQLVEHVETVWSSAPDEYNFVTLEVLLDRNPVVVINREKGLDNLEVELFGPTPDGTMVYKLSLDCLINALIDGRKGILESPWTGLPEGESNK</sequence>
<evidence type="ECO:0000313" key="1">
    <source>
        <dbReference type="EMBL" id="NPT44290.1"/>
    </source>
</evidence>
<proteinExistence type="predicted"/>
<name>A0ABX2BWI4_9BURK</name>
<dbReference type="EMBL" id="WOEY01000091">
    <property type="protein sequence ID" value="NPT44290.1"/>
    <property type="molecule type" value="Genomic_DNA"/>
</dbReference>
<dbReference type="RefSeq" id="WP_172314289.1">
    <property type="nucleotide sequence ID" value="NZ_WOEY01000091.1"/>
</dbReference>
<comment type="caution">
    <text evidence="1">The sequence shown here is derived from an EMBL/GenBank/DDBJ whole genome shotgun (WGS) entry which is preliminary data.</text>
</comment>
<reference evidence="1 2" key="1">
    <citation type="submission" date="2019-11" db="EMBL/GenBank/DDBJ databases">
        <title>Metabolism of dissolved organic matter in forest soils.</title>
        <authorList>
            <person name="Cyle K.T."/>
            <person name="Wilhelm R.C."/>
            <person name="Martinez C.E."/>
        </authorList>
    </citation>
    <scope>NUCLEOTIDE SEQUENCE [LARGE SCALE GENOMIC DNA]</scope>
    <source>
        <strain evidence="1 2">1N</strain>
    </source>
</reference>
<protein>
    <submittedName>
        <fullName evidence="1">Uncharacterized protein</fullName>
    </submittedName>
</protein>
<evidence type="ECO:0000313" key="2">
    <source>
        <dbReference type="Proteomes" id="UP000652198"/>
    </source>
</evidence>